<keyword evidence="4" id="KW-1015">Disulfide bond</keyword>
<dbReference type="SUPFAM" id="SSF57625">
    <property type="entry name" value="Invertebrate chitin-binding proteins"/>
    <property type="match status" value="7"/>
</dbReference>
<dbReference type="InterPro" id="IPR036508">
    <property type="entry name" value="Chitin-bd_dom_sf"/>
</dbReference>
<dbReference type="KEGG" id="tnl:113503497"/>
<dbReference type="Pfam" id="PF01607">
    <property type="entry name" value="CBM_14"/>
    <property type="match status" value="7"/>
</dbReference>
<keyword evidence="3" id="KW-0677">Repeat</keyword>
<evidence type="ECO:0000256" key="2">
    <source>
        <dbReference type="ARBA" id="ARBA00022729"/>
    </source>
</evidence>
<evidence type="ECO:0000313" key="9">
    <source>
        <dbReference type="Proteomes" id="UP000322000"/>
    </source>
</evidence>
<organism evidence="9 10">
    <name type="scientific">Trichoplusia ni</name>
    <name type="common">Cabbage looper</name>
    <dbReference type="NCBI Taxonomy" id="7111"/>
    <lineage>
        <taxon>Eukaryota</taxon>
        <taxon>Metazoa</taxon>
        <taxon>Ecdysozoa</taxon>
        <taxon>Arthropoda</taxon>
        <taxon>Hexapoda</taxon>
        <taxon>Insecta</taxon>
        <taxon>Pterygota</taxon>
        <taxon>Neoptera</taxon>
        <taxon>Endopterygota</taxon>
        <taxon>Lepidoptera</taxon>
        <taxon>Glossata</taxon>
        <taxon>Ditrysia</taxon>
        <taxon>Noctuoidea</taxon>
        <taxon>Noctuidae</taxon>
        <taxon>Plusiinae</taxon>
        <taxon>Trichoplusia</taxon>
    </lineage>
</organism>
<feature type="domain" description="Chitin-binding type-2" evidence="8">
    <location>
        <begin position="490"/>
        <end position="547"/>
    </location>
</feature>
<dbReference type="RefSeq" id="XP_026741306.1">
    <property type="nucleotide sequence ID" value="XM_026885505.1"/>
</dbReference>
<evidence type="ECO:0000256" key="4">
    <source>
        <dbReference type="ARBA" id="ARBA00023157"/>
    </source>
</evidence>
<reference evidence="10" key="1">
    <citation type="submission" date="2025-08" db="UniProtKB">
        <authorList>
            <consortium name="RefSeq"/>
        </authorList>
    </citation>
    <scope>IDENTIFICATION</scope>
</reference>
<feature type="region of interest" description="Disordered" evidence="6">
    <location>
        <begin position="177"/>
        <end position="201"/>
    </location>
</feature>
<keyword evidence="1" id="KW-0147">Chitin-binding</keyword>
<evidence type="ECO:0000256" key="7">
    <source>
        <dbReference type="SAM" id="SignalP"/>
    </source>
</evidence>
<feature type="signal peptide" evidence="7">
    <location>
        <begin position="1"/>
        <end position="18"/>
    </location>
</feature>
<dbReference type="SMART" id="SM00494">
    <property type="entry name" value="ChtBD2"/>
    <property type="match status" value="7"/>
</dbReference>
<keyword evidence="2 7" id="KW-0732">Signal</keyword>
<feature type="chain" id="PRO_5028978292" evidence="7">
    <location>
        <begin position="19"/>
        <end position="644"/>
    </location>
</feature>
<evidence type="ECO:0000256" key="3">
    <source>
        <dbReference type="ARBA" id="ARBA00022737"/>
    </source>
</evidence>
<dbReference type="InterPro" id="IPR051940">
    <property type="entry name" value="Chitin_bind-dev_reg"/>
</dbReference>
<dbReference type="GO" id="GO:0005576">
    <property type="term" value="C:extracellular region"/>
    <property type="evidence" value="ECO:0007669"/>
    <property type="project" value="InterPro"/>
</dbReference>
<name>A0A7E5WME1_TRINI</name>
<proteinExistence type="predicted"/>
<evidence type="ECO:0000313" key="10">
    <source>
        <dbReference type="RefSeq" id="XP_026741306.1"/>
    </source>
</evidence>
<dbReference type="OrthoDB" id="9987187at2759"/>
<gene>
    <name evidence="10" type="primary">LOC113503497</name>
</gene>
<keyword evidence="5" id="KW-0325">Glycoprotein</keyword>
<feature type="domain" description="Chitin-binding type-2" evidence="8">
    <location>
        <begin position="107"/>
        <end position="164"/>
    </location>
</feature>
<sequence length="644" mass="71207">MKVAVLLLFCTVVAVARADIEGFYSNGCPKDHSTHALLPHQNCNQYYQCLNGVLLPRFCPAGLYFNAELEICDWNGENKCQNNQVDKKRKKKKHHEELDHSNPKHVRVICSNFDSNGEVVAHENCNQFYKCSQGEPMVHKCPPSLMYDPAGGKCDWASNVDCNGRMVPDYDIVLNKRDTKDDKTGNSEGEELDTGNNDPNQALRLCSTPGSDGVLVAHENCNQFFKCFNGSPVAMLCPEGLLYNSDKAFCDWPQNVYCGERATPGNDDNSVEIEVTSPSNTNINEGENDPDLTGSENKKVKHIGNSDPRQAQTICKALNSDGVLVAHENCRHFYKCAQGFPVELSCPGILLYNSDKGYCDWPNNVNCGDRYVDEREDDNINASVSDPPSHDNPNDAPSICAALGSDGILVAHEKCNQFYKCHEGLPVALKCPSNLMYNSEKQYCDWPANVECGDRVMPPLEDIEVDDNTNDVETSEESGSSGYHDPSEAPVICAAVESNGILIAHENCNQFYKCFDGKAVTLFCPPDLLYNPGKEYCDWPHNVYCGERLGPQGNDSETGSNEVSDEPKPTCNQSADGDVIPHENCSQFYKCLSGKGYPMDCPPGLNFNAVLKVCDWAMNVKCGDRMTEEQGPNQTAQISRHTRN</sequence>
<dbReference type="InParanoid" id="A0A7E5WME1"/>
<feature type="compositionally biased region" description="Polar residues" evidence="6">
    <location>
        <begin position="553"/>
        <end position="562"/>
    </location>
</feature>
<accession>A0A7E5WME1</accession>
<evidence type="ECO:0000256" key="5">
    <source>
        <dbReference type="ARBA" id="ARBA00023180"/>
    </source>
</evidence>
<dbReference type="PROSITE" id="PS50940">
    <property type="entry name" value="CHIT_BIND_II"/>
    <property type="match status" value="7"/>
</dbReference>
<feature type="domain" description="Chitin-binding type-2" evidence="8">
    <location>
        <begin position="568"/>
        <end position="624"/>
    </location>
</feature>
<dbReference type="PANTHER" id="PTHR23301">
    <property type="entry name" value="CHITIN BINDING PERITROPHIN-A"/>
    <property type="match status" value="1"/>
</dbReference>
<dbReference type="InterPro" id="IPR002557">
    <property type="entry name" value="Chitin-bd_dom"/>
</dbReference>
<evidence type="ECO:0000256" key="1">
    <source>
        <dbReference type="ARBA" id="ARBA00022669"/>
    </source>
</evidence>
<protein>
    <submittedName>
        <fullName evidence="10">Chondroitin proteoglycan 2-like</fullName>
    </submittedName>
</protein>
<feature type="region of interest" description="Disordered" evidence="6">
    <location>
        <begin position="461"/>
        <end position="486"/>
    </location>
</feature>
<dbReference type="GeneID" id="113503497"/>
<dbReference type="PANTHER" id="PTHR23301:SF0">
    <property type="entry name" value="CHITIN-BINDING TYPE-2 DOMAIN-CONTAINING PROTEIN-RELATED"/>
    <property type="match status" value="1"/>
</dbReference>
<dbReference type="GO" id="GO:0008061">
    <property type="term" value="F:chitin binding"/>
    <property type="evidence" value="ECO:0007669"/>
    <property type="project" value="UniProtKB-KW"/>
</dbReference>
<feature type="compositionally biased region" description="Acidic residues" evidence="6">
    <location>
        <begin position="461"/>
        <end position="476"/>
    </location>
</feature>
<feature type="domain" description="Chitin-binding type-2" evidence="8">
    <location>
        <begin position="312"/>
        <end position="369"/>
    </location>
</feature>
<feature type="region of interest" description="Disordered" evidence="6">
    <location>
        <begin position="278"/>
        <end position="303"/>
    </location>
</feature>
<feature type="domain" description="Chitin-binding type-2" evidence="8">
    <location>
        <begin position="25"/>
        <end position="82"/>
    </location>
</feature>
<feature type="region of interest" description="Disordered" evidence="6">
    <location>
        <begin position="550"/>
        <end position="572"/>
    </location>
</feature>
<evidence type="ECO:0000259" key="8">
    <source>
        <dbReference type="PROSITE" id="PS50940"/>
    </source>
</evidence>
<keyword evidence="9" id="KW-1185">Reference proteome</keyword>
<feature type="domain" description="Chitin-binding type-2" evidence="8">
    <location>
        <begin position="203"/>
        <end position="260"/>
    </location>
</feature>
<feature type="domain" description="Chitin-binding type-2" evidence="8">
    <location>
        <begin position="397"/>
        <end position="454"/>
    </location>
</feature>
<dbReference type="Proteomes" id="UP000322000">
    <property type="component" value="Chromosome 19"/>
</dbReference>
<evidence type="ECO:0000256" key="6">
    <source>
        <dbReference type="SAM" id="MobiDB-lite"/>
    </source>
</evidence>
<dbReference type="Gene3D" id="2.170.140.10">
    <property type="entry name" value="Chitin binding domain"/>
    <property type="match status" value="7"/>
</dbReference>
<dbReference type="AlphaFoldDB" id="A0A7E5WME1"/>